<evidence type="ECO:0000313" key="3">
    <source>
        <dbReference type="Proteomes" id="UP000276133"/>
    </source>
</evidence>
<reference evidence="2 3" key="1">
    <citation type="journal article" date="2018" name="Sci. Rep.">
        <title>Genomic signatures of local adaptation to the degree of environmental predictability in rotifers.</title>
        <authorList>
            <person name="Franch-Gras L."/>
            <person name="Hahn C."/>
            <person name="Garcia-Roger E.M."/>
            <person name="Carmona M.J."/>
            <person name="Serra M."/>
            <person name="Gomez A."/>
        </authorList>
    </citation>
    <scope>NUCLEOTIDE SEQUENCE [LARGE SCALE GENOMIC DNA]</scope>
    <source>
        <strain evidence="2">HYR1</strain>
    </source>
</reference>
<name>A0A3M7SFW2_BRAPC</name>
<feature type="compositionally biased region" description="Basic and acidic residues" evidence="1">
    <location>
        <begin position="1"/>
        <end position="16"/>
    </location>
</feature>
<dbReference type="Proteomes" id="UP000276133">
    <property type="component" value="Unassembled WGS sequence"/>
</dbReference>
<accession>A0A3M7SFW2</accession>
<proteinExistence type="predicted"/>
<dbReference type="AlphaFoldDB" id="A0A3M7SFW2"/>
<organism evidence="2 3">
    <name type="scientific">Brachionus plicatilis</name>
    <name type="common">Marine rotifer</name>
    <name type="synonym">Brachionus muelleri</name>
    <dbReference type="NCBI Taxonomy" id="10195"/>
    <lineage>
        <taxon>Eukaryota</taxon>
        <taxon>Metazoa</taxon>
        <taxon>Spiralia</taxon>
        <taxon>Gnathifera</taxon>
        <taxon>Rotifera</taxon>
        <taxon>Eurotatoria</taxon>
        <taxon>Monogononta</taxon>
        <taxon>Pseudotrocha</taxon>
        <taxon>Ploima</taxon>
        <taxon>Brachionidae</taxon>
        <taxon>Brachionus</taxon>
    </lineage>
</organism>
<protein>
    <submittedName>
        <fullName evidence="2">Uncharacterized protein</fullName>
    </submittedName>
</protein>
<evidence type="ECO:0000256" key="1">
    <source>
        <dbReference type="SAM" id="MobiDB-lite"/>
    </source>
</evidence>
<feature type="region of interest" description="Disordered" evidence="1">
    <location>
        <begin position="1"/>
        <end position="24"/>
    </location>
</feature>
<evidence type="ECO:0000313" key="2">
    <source>
        <dbReference type="EMBL" id="RNA34734.1"/>
    </source>
</evidence>
<comment type="caution">
    <text evidence="2">The sequence shown here is derived from an EMBL/GenBank/DDBJ whole genome shotgun (WGS) entry which is preliminary data.</text>
</comment>
<keyword evidence="3" id="KW-1185">Reference proteome</keyword>
<dbReference type="EMBL" id="REGN01001425">
    <property type="protein sequence ID" value="RNA34734.1"/>
    <property type="molecule type" value="Genomic_DNA"/>
</dbReference>
<sequence length="69" mass="8002">MEQLEAKAPEQTNAKEKRGRPTKAQCEAKRAAEELSLELSFNLHVVFNMFLYFGLASCWLETEQFEHLI</sequence>
<gene>
    <name evidence="2" type="ORF">BpHYR1_032002</name>
</gene>